<dbReference type="RefSeq" id="WP_376918176.1">
    <property type="nucleotide sequence ID" value="NZ_JBHRSW010000004.1"/>
</dbReference>
<accession>A0ABV7FKX0</accession>
<keyword evidence="2" id="KW-0472">Membrane</keyword>
<evidence type="ECO:0000313" key="4">
    <source>
        <dbReference type="Proteomes" id="UP001595478"/>
    </source>
</evidence>
<evidence type="ECO:0000313" key="3">
    <source>
        <dbReference type="EMBL" id="MFC3120031.1"/>
    </source>
</evidence>
<evidence type="ECO:0008006" key="5">
    <source>
        <dbReference type="Google" id="ProtNLM"/>
    </source>
</evidence>
<feature type="transmembrane region" description="Helical" evidence="2">
    <location>
        <begin position="42"/>
        <end position="63"/>
    </location>
</feature>
<gene>
    <name evidence="3" type="ORF">ACFOHL_00180</name>
</gene>
<dbReference type="Proteomes" id="UP001595478">
    <property type="component" value="Unassembled WGS sequence"/>
</dbReference>
<sequence length="243" mass="26827">MATGDKDKDFAPINVDVDDRITVASARKSSSAPVVQVKSNNFLVGGLMLLTVAALGASTYLYLELDKANKTIADSAARILSVENQLSATGEEIGNSTVALQVKVGELTEKSNELWDQMDKLWASAWRRNQQEIKSLQSSVKTFQTDVNKVVGDINKRVDGAESDNQQLVSRINSINSNISEQANNILALTVEQENLNKQDGDKASKLRELNEKTILLERRNTNLLQKINELEKLVDELVKKTV</sequence>
<evidence type="ECO:0000256" key="2">
    <source>
        <dbReference type="SAM" id="Phobius"/>
    </source>
</evidence>
<proteinExistence type="predicted"/>
<protein>
    <recommendedName>
        <fullName evidence="5">Chromosome partition protein Smc</fullName>
    </recommendedName>
</protein>
<comment type="caution">
    <text evidence="3">The sequence shown here is derived from an EMBL/GenBank/DDBJ whole genome shotgun (WGS) entry which is preliminary data.</text>
</comment>
<organism evidence="3 4">
    <name type="scientific">Agaribacter flavus</name>
    <dbReference type="NCBI Taxonomy" id="1902781"/>
    <lineage>
        <taxon>Bacteria</taxon>
        <taxon>Pseudomonadati</taxon>
        <taxon>Pseudomonadota</taxon>
        <taxon>Gammaproteobacteria</taxon>
        <taxon>Alteromonadales</taxon>
        <taxon>Alteromonadaceae</taxon>
        <taxon>Agaribacter</taxon>
    </lineage>
</organism>
<evidence type="ECO:0000256" key="1">
    <source>
        <dbReference type="SAM" id="Coils"/>
    </source>
</evidence>
<reference evidence="4" key="1">
    <citation type="journal article" date="2019" name="Int. J. Syst. Evol. Microbiol.">
        <title>The Global Catalogue of Microorganisms (GCM) 10K type strain sequencing project: providing services to taxonomists for standard genome sequencing and annotation.</title>
        <authorList>
            <consortium name="The Broad Institute Genomics Platform"/>
            <consortium name="The Broad Institute Genome Sequencing Center for Infectious Disease"/>
            <person name="Wu L."/>
            <person name="Ma J."/>
        </authorList>
    </citation>
    <scope>NUCLEOTIDE SEQUENCE [LARGE SCALE GENOMIC DNA]</scope>
    <source>
        <strain evidence="4">KCTC 52473</strain>
    </source>
</reference>
<keyword evidence="2" id="KW-1133">Transmembrane helix</keyword>
<feature type="coiled-coil region" evidence="1">
    <location>
        <begin position="207"/>
        <end position="241"/>
    </location>
</feature>
<keyword evidence="2" id="KW-0812">Transmembrane</keyword>
<dbReference type="Gene3D" id="1.10.287.950">
    <property type="entry name" value="Methyl-accepting chemotaxis protein"/>
    <property type="match status" value="1"/>
</dbReference>
<name>A0ABV7FKX0_9ALTE</name>
<keyword evidence="4" id="KW-1185">Reference proteome</keyword>
<dbReference type="EMBL" id="JBHRSW010000004">
    <property type="protein sequence ID" value="MFC3120031.1"/>
    <property type="molecule type" value="Genomic_DNA"/>
</dbReference>
<keyword evidence="1" id="KW-0175">Coiled coil</keyword>